<sequence>MPRPDCLQMKYFDTFVLLCCWQLWKRRNGAVLRNETLTMAQFLQT</sequence>
<dbReference type="OrthoDB" id="10431310at2759"/>
<reference evidence="1" key="1">
    <citation type="submission" date="2020-07" db="EMBL/GenBank/DDBJ databases">
        <title>Genome sequence and genetic diversity analysis of an under-domesticated orphan crop, white fonio (Digitaria exilis).</title>
        <authorList>
            <person name="Bennetzen J.L."/>
            <person name="Chen S."/>
            <person name="Ma X."/>
            <person name="Wang X."/>
            <person name="Yssel A.E.J."/>
            <person name="Chaluvadi S.R."/>
            <person name="Johnson M."/>
            <person name="Gangashetty P."/>
            <person name="Hamidou F."/>
            <person name="Sanogo M.D."/>
            <person name="Zwaenepoel A."/>
            <person name="Wallace J."/>
            <person name="Van De Peer Y."/>
            <person name="Van Deynze A."/>
        </authorList>
    </citation>
    <scope>NUCLEOTIDE SEQUENCE</scope>
    <source>
        <tissue evidence="1">Leaves</tissue>
    </source>
</reference>
<dbReference type="EMBL" id="JACEFO010001706">
    <property type="protein sequence ID" value="KAF8718900.1"/>
    <property type="molecule type" value="Genomic_DNA"/>
</dbReference>
<dbReference type="Proteomes" id="UP000636709">
    <property type="component" value="Unassembled WGS sequence"/>
</dbReference>
<evidence type="ECO:0000313" key="2">
    <source>
        <dbReference type="Proteomes" id="UP000636709"/>
    </source>
</evidence>
<protein>
    <submittedName>
        <fullName evidence="1">Uncharacterized protein</fullName>
    </submittedName>
</protein>
<evidence type="ECO:0000313" key="1">
    <source>
        <dbReference type="EMBL" id="KAF8718900.1"/>
    </source>
</evidence>
<keyword evidence="2" id="KW-1185">Reference proteome</keyword>
<proteinExistence type="predicted"/>
<dbReference type="AlphaFoldDB" id="A0A835C1A7"/>
<comment type="caution">
    <text evidence="1">The sequence shown here is derived from an EMBL/GenBank/DDBJ whole genome shotgun (WGS) entry which is preliminary data.</text>
</comment>
<accession>A0A835C1A7</accession>
<name>A0A835C1A7_9POAL</name>
<gene>
    <name evidence="1" type="ORF">HU200_025217</name>
</gene>
<organism evidence="1 2">
    <name type="scientific">Digitaria exilis</name>
    <dbReference type="NCBI Taxonomy" id="1010633"/>
    <lineage>
        <taxon>Eukaryota</taxon>
        <taxon>Viridiplantae</taxon>
        <taxon>Streptophyta</taxon>
        <taxon>Embryophyta</taxon>
        <taxon>Tracheophyta</taxon>
        <taxon>Spermatophyta</taxon>
        <taxon>Magnoliopsida</taxon>
        <taxon>Liliopsida</taxon>
        <taxon>Poales</taxon>
        <taxon>Poaceae</taxon>
        <taxon>PACMAD clade</taxon>
        <taxon>Panicoideae</taxon>
        <taxon>Panicodae</taxon>
        <taxon>Paniceae</taxon>
        <taxon>Anthephorinae</taxon>
        <taxon>Digitaria</taxon>
    </lineage>
</organism>